<organism evidence="1 2">
    <name type="scientific">Arcticibacterium luteifluviistationis</name>
    <dbReference type="NCBI Taxonomy" id="1784714"/>
    <lineage>
        <taxon>Bacteria</taxon>
        <taxon>Pseudomonadati</taxon>
        <taxon>Bacteroidota</taxon>
        <taxon>Cytophagia</taxon>
        <taxon>Cytophagales</taxon>
        <taxon>Leadbetterellaceae</taxon>
        <taxon>Arcticibacterium</taxon>
    </lineage>
</organism>
<dbReference type="Pfam" id="PF20583">
    <property type="entry name" value="DUF6786"/>
    <property type="match status" value="1"/>
</dbReference>
<dbReference type="EMBL" id="CP029480">
    <property type="protein sequence ID" value="AWV97093.1"/>
    <property type="molecule type" value="Genomic_DNA"/>
</dbReference>
<keyword evidence="2" id="KW-1185">Reference proteome</keyword>
<name>A0A2Z4G7N9_9BACT</name>
<sequence length="380" mass="42892">MASCTSQPEAIKGSFGFDLNFLKKYQKVITLEENNGKSQLILLPDLQGRVMTSTANGLEGNSYGWLNYDLITSGKFEEHFSPFGGEERFWMGPEGGQYAIFFKKGSEFTFDNWYTPKGIDTEAYEIISQSSNEVLFQKKMSLLNYQDFKFDIEVNRKISILNQTQIEKDLGLDMPANINFVGYQSNNEIVNVGEQAWSKKSGLLSIWILGMYMPSKNTTVVLPYKDSLALNTSYFGTIPPGKLKITDKHVMFNGDGTSRFKLGIPPKNVLPYAGSYDADKKTLTIINYTFEGDSTYVNSEWREQENPYEGDVVNSYNDGPLENGGQLGPFYELESSSSTKELKPGESIKHTHKTYHFEGSFEGLNKISKQLLNKDLNELN</sequence>
<reference evidence="1 2" key="1">
    <citation type="submission" date="2018-05" db="EMBL/GenBank/DDBJ databases">
        <title>Complete genome sequence of Arcticibacterium luteifluviistationis SM1504T, a cytophagaceae bacterium isolated from Arctic surface seawater.</title>
        <authorList>
            <person name="Li Y."/>
            <person name="Qin Q.-L."/>
        </authorList>
    </citation>
    <scope>NUCLEOTIDE SEQUENCE [LARGE SCALE GENOMIC DNA]</scope>
    <source>
        <strain evidence="1 2">SM1504</strain>
    </source>
</reference>
<dbReference type="OrthoDB" id="1113889at2"/>
<proteinExistence type="predicted"/>
<dbReference type="Proteomes" id="UP000249873">
    <property type="component" value="Chromosome"/>
</dbReference>
<accession>A0A2Z4G7N9</accession>
<dbReference type="AlphaFoldDB" id="A0A2Z4G7N9"/>
<protein>
    <submittedName>
        <fullName evidence="1">Uncharacterized protein</fullName>
    </submittedName>
</protein>
<gene>
    <name evidence="1" type="ORF">DJ013_02440</name>
</gene>
<evidence type="ECO:0000313" key="2">
    <source>
        <dbReference type="Proteomes" id="UP000249873"/>
    </source>
</evidence>
<dbReference type="KEGG" id="als:DJ013_02440"/>
<dbReference type="InterPro" id="IPR046713">
    <property type="entry name" value="DUF6786"/>
</dbReference>
<evidence type="ECO:0000313" key="1">
    <source>
        <dbReference type="EMBL" id="AWV97093.1"/>
    </source>
</evidence>